<evidence type="ECO:0000256" key="10">
    <source>
        <dbReference type="ARBA" id="ARBA00023136"/>
    </source>
</evidence>
<keyword evidence="7 16" id="KW-0812">Transmembrane</keyword>
<dbReference type="Gene3D" id="2.10.25.10">
    <property type="entry name" value="Laminin"/>
    <property type="match status" value="1"/>
</dbReference>
<evidence type="ECO:0000256" key="14">
    <source>
        <dbReference type="PROSITE-ProRule" id="PRU00076"/>
    </source>
</evidence>
<evidence type="ECO:0000256" key="9">
    <source>
        <dbReference type="ARBA" id="ARBA00023030"/>
    </source>
</evidence>
<dbReference type="GO" id="GO:0048513">
    <property type="term" value="P:animal organ development"/>
    <property type="evidence" value="ECO:0007669"/>
    <property type="project" value="TreeGrafter"/>
</dbReference>
<feature type="compositionally biased region" description="Basic residues" evidence="15">
    <location>
        <begin position="221"/>
        <end position="231"/>
    </location>
</feature>
<dbReference type="GO" id="GO:0007399">
    <property type="term" value="P:nervous system development"/>
    <property type="evidence" value="ECO:0007669"/>
    <property type="project" value="InterPro"/>
</dbReference>
<evidence type="ECO:0000259" key="17">
    <source>
        <dbReference type="PROSITE" id="PS50026"/>
    </source>
</evidence>
<evidence type="ECO:0000256" key="5">
    <source>
        <dbReference type="ARBA" id="ARBA00022525"/>
    </source>
</evidence>
<dbReference type="InterPro" id="IPR040180">
    <property type="entry name" value="Neuregulin"/>
</dbReference>
<dbReference type="PROSITE" id="PS01186">
    <property type="entry name" value="EGF_2"/>
    <property type="match status" value="1"/>
</dbReference>
<dbReference type="GO" id="GO:0008083">
    <property type="term" value="F:growth factor activity"/>
    <property type="evidence" value="ECO:0007669"/>
    <property type="project" value="UniProtKB-KW"/>
</dbReference>
<comment type="caution">
    <text evidence="14">Lacks conserved residue(s) required for the propagation of feature annotation.</text>
</comment>
<evidence type="ECO:0000256" key="2">
    <source>
        <dbReference type="ARBA" id="ARBA00004613"/>
    </source>
</evidence>
<dbReference type="FunFam" id="2.10.25.10:FF:000267">
    <property type="entry name" value="pro-neuregulin-3, membrane-bound isoform"/>
    <property type="match status" value="1"/>
</dbReference>
<organism evidence="18 19">
    <name type="scientific">Megalops atlanticus</name>
    <name type="common">Tarpon</name>
    <name type="synonym">Clupea gigantea</name>
    <dbReference type="NCBI Taxonomy" id="7932"/>
    <lineage>
        <taxon>Eukaryota</taxon>
        <taxon>Metazoa</taxon>
        <taxon>Chordata</taxon>
        <taxon>Craniata</taxon>
        <taxon>Vertebrata</taxon>
        <taxon>Euteleostomi</taxon>
        <taxon>Actinopterygii</taxon>
        <taxon>Neopterygii</taxon>
        <taxon>Teleostei</taxon>
        <taxon>Elopiformes</taxon>
        <taxon>Megalopidae</taxon>
        <taxon>Megalops</taxon>
    </lineage>
</organism>
<evidence type="ECO:0000256" key="8">
    <source>
        <dbReference type="ARBA" id="ARBA00022989"/>
    </source>
</evidence>
<name>A0A9D3TJY9_MEGAT</name>
<dbReference type="SUPFAM" id="SSF57196">
    <property type="entry name" value="EGF/Laminin"/>
    <property type="match status" value="1"/>
</dbReference>
<keyword evidence="4" id="KW-1003">Cell membrane</keyword>
<evidence type="ECO:0000256" key="3">
    <source>
        <dbReference type="ARBA" id="ARBA00008216"/>
    </source>
</evidence>
<accession>A0A9D3TJY9</accession>
<proteinExistence type="inferred from homology"/>
<dbReference type="EMBL" id="JAFDVH010000001">
    <property type="protein sequence ID" value="KAG7492459.1"/>
    <property type="molecule type" value="Genomic_DNA"/>
</dbReference>
<dbReference type="PROSITE" id="PS00022">
    <property type="entry name" value="EGF_1"/>
    <property type="match status" value="1"/>
</dbReference>
<comment type="similarity">
    <text evidence="3">Belongs to the neuregulin family.</text>
</comment>
<evidence type="ECO:0000256" key="4">
    <source>
        <dbReference type="ARBA" id="ARBA00022475"/>
    </source>
</evidence>
<keyword evidence="5" id="KW-0964">Secreted</keyword>
<feature type="region of interest" description="Disordered" evidence="15">
    <location>
        <begin position="191"/>
        <end position="253"/>
    </location>
</feature>
<dbReference type="GO" id="GO:0005615">
    <property type="term" value="C:extracellular space"/>
    <property type="evidence" value="ECO:0007669"/>
    <property type="project" value="UniProtKB-ARBA"/>
</dbReference>
<evidence type="ECO:0000256" key="1">
    <source>
        <dbReference type="ARBA" id="ARBA00004251"/>
    </source>
</evidence>
<dbReference type="InterPro" id="IPR000742">
    <property type="entry name" value="EGF"/>
</dbReference>
<dbReference type="GO" id="GO:0005886">
    <property type="term" value="C:plasma membrane"/>
    <property type="evidence" value="ECO:0007669"/>
    <property type="project" value="UniProtKB-SubCell"/>
</dbReference>
<evidence type="ECO:0000256" key="15">
    <source>
        <dbReference type="SAM" id="MobiDB-lite"/>
    </source>
</evidence>
<dbReference type="PANTHER" id="PTHR11100:SF18">
    <property type="entry name" value="PRO-NEUREGULIN-3, MEMBRANE-BOUND ISOFORM"/>
    <property type="match status" value="1"/>
</dbReference>
<evidence type="ECO:0000256" key="16">
    <source>
        <dbReference type="SAM" id="Phobius"/>
    </source>
</evidence>
<dbReference type="PANTHER" id="PTHR11100">
    <property type="entry name" value="HEREGULIN-NEUREGULIN FAMILY MEMBER"/>
    <property type="match status" value="1"/>
</dbReference>
<keyword evidence="8 16" id="KW-1133">Transmembrane helix</keyword>
<evidence type="ECO:0000313" key="18">
    <source>
        <dbReference type="EMBL" id="KAG7492459.1"/>
    </source>
</evidence>
<evidence type="ECO:0000256" key="11">
    <source>
        <dbReference type="ARBA" id="ARBA00023157"/>
    </source>
</evidence>
<keyword evidence="10 16" id="KW-0472">Membrane</keyword>
<dbReference type="GO" id="GO:0038130">
    <property type="term" value="P:ERBB4 signaling pathway"/>
    <property type="evidence" value="ECO:0007669"/>
    <property type="project" value="UniProtKB-ARBA"/>
</dbReference>
<dbReference type="Proteomes" id="UP001046870">
    <property type="component" value="Chromosome 1"/>
</dbReference>
<keyword evidence="19" id="KW-1185">Reference proteome</keyword>
<dbReference type="OrthoDB" id="9939684at2759"/>
<dbReference type="GO" id="GO:0045499">
    <property type="term" value="F:chemorepellent activity"/>
    <property type="evidence" value="ECO:0007669"/>
    <property type="project" value="TreeGrafter"/>
</dbReference>
<dbReference type="AlphaFoldDB" id="A0A9D3TJY9"/>
<evidence type="ECO:0000313" key="19">
    <source>
        <dbReference type="Proteomes" id="UP001046870"/>
    </source>
</evidence>
<comment type="subunit">
    <text evidence="12">Interacts with ERBB4.</text>
</comment>
<reference evidence="18" key="1">
    <citation type="submission" date="2021-01" db="EMBL/GenBank/DDBJ databases">
        <authorList>
            <person name="Zahm M."/>
            <person name="Roques C."/>
            <person name="Cabau C."/>
            <person name="Klopp C."/>
            <person name="Donnadieu C."/>
            <person name="Jouanno E."/>
            <person name="Lampietro C."/>
            <person name="Louis A."/>
            <person name="Herpin A."/>
            <person name="Echchiki A."/>
            <person name="Berthelot C."/>
            <person name="Parey E."/>
            <person name="Roest-Crollius H."/>
            <person name="Braasch I."/>
            <person name="Postlethwait J."/>
            <person name="Bobe J."/>
            <person name="Montfort J."/>
            <person name="Bouchez O."/>
            <person name="Begum T."/>
            <person name="Mejri S."/>
            <person name="Adams A."/>
            <person name="Chen W.-J."/>
            <person name="Guiguen Y."/>
        </authorList>
    </citation>
    <scope>NUCLEOTIDE SEQUENCE</scope>
    <source>
        <strain evidence="18">YG-15Mar2019-1</strain>
        <tissue evidence="18">Brain</tissue>
    </source>
</reference>
<sequence>MKVMAPTSPHLRSEHFKPCKDKDLAYCLNEGECFIIETLTGSHKHCRCKEGYQGVRCDQFLPKTDSILSDPTDHLGIEFMESKDMYKRQVLSVSCITLGISLLGMLCVALYCRNKRQREKLQAHLKESLSPKMSHAPALTSEHSSGVVCALGYAAKSSPRLPCGLQAQKYCKGHRSPPAEGGTVCESGFPQSSLSLPAKPRAPPTKKINRSSPLSSSPDQRHRKRDHHCTVLRRTPPISRARLNPIGGSRDSSHAYQHLQEVEASGREAASLTGPSQQDVGVNMQPAVSSQRGGGDTELQCACMGRAALPSLHNRSVPIIPSFQGQDDVSCMQTVAPEGGASPRDLPPPECAPTPGSEVTLLEEPDAIPIPCRERGGAVGVAQNKPLESRLVDCAPLEQRLPPFGQ</sequence>
<comment type="subcellular location">
    <subcellularLocation>
        <location evidence="1">Cell membrane</location>
        <topology evidence="1">Single-pass type I membrane protein</topology>
    </subcellularLocation>
    <subcellularLocation>
        <location evidence="2">Secreted</location>
    </subcellularLocation>
</comment>
<feature type="disulfide bond" evidence="14">
    <location>
        <begin position="48"/>
        <end position="57"/>
    </location>
</feature>
<dbReference type="PROSITE" id="PS50026">
    <property type="entry name" value="EGF_3"/>
    <property type="match status" value="1"/>
</dbReference>
<evidence type="ECO:0000256" key="7">
    <source>
        <dbReference type="ARBA" id="ARBA00022692"/>
    </source>
</evidence>
<evidence type="ECO:0000256" key="6">
    <source>
        <dbReference type="ARBA" id="ARBA00022536"/>
    </source>
</evidence>
<dbReference type="GO" id="GO:0035556">
    <property type="term" value="P:intracellular signal transduction"/>
    <property type="evidence" value="ECO:0007669"/>
    <property type="project" value="TreeGrafter"/>
</dbReference>
<dbReference type="GO" id="GO:0098978">
    <property type="term" value="C:glutamatergic synapse"/>
    <property type="evidence" value="ECO:0007669"/>
    <property type="project" value="UniProtKB-ARBA"/>
</dbReference>
<keyword evidence="6 14" id="KW-0245">EGF-like domain</keyword>
<evidence type="ECO:0000256" key="13">
    <source>
        <dbReference type="ARBA" id="ARBA00069446"/>
    </source>
</evidence>
<keyword evidence="9" id="KW-0339">Growth factor</keyword>
<keyword evidence="11 14" id="KW-1015">Disulfide bond</keyword>
<gene>
    <name evidence="18" type="ORF">MATL_G00014630</name>
</gene>
<feature type="transmembrane region" description="Helical" evidence="16">
    <location>
        <begin position="90"/>
        <end position="111"/>
    </location>
</feature>
<evidence type="ECO:0000256" key="12">
    <source>
        <dbReference type="ARBA" id="ARBA00063299"/>
    </source>
</evidence>
<protein>
    <recommendedName>
        <fullName evidence="13">Pro-neuregulin-3, membrane-bound isoform</fullName>
    </recommendedName>
</protein>
<comment type="caution">
    <text evidence="18">The sequence shown here is derived from an EMBL/GenBank/DDBJ whole genome shotgun (WGS) entry which is preliminary data.</text>
</comment>
<feature type="domain" description="EGF-like" evidence="17">
    <location>
        <begin position="15"/>
        <end position="58"/>
    </location>
</feature>